<evidence type="ECO:0000313" key="3">
    <source>
        <dbReference type="Proteomes" id="UP000245812"/>
    </source>
</evidence>
<dbReference type="PANTHER" id="PTHR39165:SF1">
    <property type="entry name" value="DUF456 DOMAIN-CONTAINING PROTEIN"/>
    <property type="match status" value="1"/>
</dbReference>
<feature type="transmembrane region" description="Helical" evidence="1">
    <location>
        <begin position="12"/>
        <end position="44"/>
    </location>
</feature>
<organism evidence="2 3">
    <name type="scientific">Fulvimonas soli</name>
    <dbReference type="NCBI Taxonomy" id="155197"/>
    <lineage>
        <taxon>Bacteria</taxon>
        <taxon>Pseudomonadati</taxon>
        <taxon>Pseudomonadota</taxon>
        <taxon>Gammaproteobacteria</taxon>
        <taxon>Lysobacterales</taxon>
        <taxon>Rhodanobacteraceae</taxon>
        <taxon>Fulvimonas</taxon>
    </lineage>
</organism>
<sequence>MDIATFVDAALYVLAAALIVAGLAGAVLPVLPGIPMIFGGIWLAAAVDGYRHLGPWWLGGIAALGALGVALDFVASALGARHVGASRAALWGATLGTVAGMFFGPPGLLLGPFLGALAGELTAGNSVLRSAHVGAGTWIGLLLGTLAKLAISFVMVGLFGLAMLVG</sequence>
<evidence type="ECO:0008006" key="4">
    <source>
        <dbReference type="Google" id="ProtNLM"/>
    </source>
</evidence>
<dbReference type="Pfam" id="PF04306">
    <property type="entry name" value="DUF456"/>
    <property type="match status" value="1"/>
</dbReference>
<feature type="transmembrane region" description="Helical" evidence="1">
    <location>
        <begin position="138"/>
        <end position="165"/>
    </location>
</feature>
<name>A0A316IEZ3_9GAMM</name>
<dbReference type="AlphaFoldDB" id="A0A316IEZ3"/>
<gene>
    <name evidence="2" type="ORF">C7456_108120</name>
</gene>
<keyword evidence="1" id="KW-0812">Transmembrane</keyword>
<proteinExistence type="predicted"/>
<reference evidence="2 3" key="1">
    <citation type="submission" date="2018-05" db="EMBL/GenBank/DDBJ databases">
        <title>Genomic Encyclopedia of Type Strains, Phase IV (KMG-IV): sequencing the most valuable type-strain genomes for metagenomic binning, comparative biology and taxonomic classification.</title>
        <authorList>
            <person name="Goeker M."/>
        </authorList>
    </citation>
    <scope>NUCLEOTIDE SEQUENCE [LARGE SCALE GENOMIC DNA]</scope>
    <source>
        <strain evidence="2 3">DSM 14263</strain>
    </source>
</reference>
<protein>
    <recommendedName>
        <fullName evidence="4">DUF456 family protein</fullName>
    </recommendedName>
</protein>
<dbReference type="EMBL" id="QGHC01000008">
    <property type="protein sequence ID" value="PWK85824.1"/>
    <property type="molecule type" value="Genomic_DNA"/>
</dbReference>
<feature type="transmembrane region" description="Helical" evidence="1">
    <location>
        <begin position="90"/>
        <end position="118"/>
    </location>
</feature>
<dbReference type="PANTHER" id="PTHR39165">
    <property type="entry name" value="IG HYPOTHETICAL 17883"/>
    <property type="match status" value="1"/>
</dbReference>
<keyword evidence="3" id="KW-1185">Reference proteome</keyword>
<evidence type="ECO:0000256" key="1">
    <source>
        <dbReference type="SAM" id="Phobius"/>
    </source>
</evidence>
<keyword evidence="1" id="KW-1133">Transmembrane helix</keyword>
<keyword evidence="1" id="KW-0472">Membrane</keyword>
<dbReference type="Proteomes" id="UP000245812">
    <property type="component" value="Unassembled WGS sequence"/>
</dbReference>
<accession>A0A316IEZ3</accession>
<feature type="transmembrane region" description="Helical" evidence="1">
    <location>
        <begin position="56"/>
        <end position="78"/>
    </location>
</feature>
<evidence type="ECO:0000313" key="2">
    <source>
        <dbReference type="EMBL" id="PWK85824.1"/>
    </source>
</evidence>
<comment type="caution">
    <text evidence="2">The sequence shown here is derived from an EMBL/GenBank/DDBJ whole genome shotgun (WGS) entry which is preliminary data.</text>
</comment>
<dbReference type="InterPro" id="IPR007403">
    <property type="entry name" value="DUF456"/>
</dbReference>